<evidence type="ECO:0000313" key="2">
    <source>
        <dbReference type="Proteomes" id="UP000004095"/>
    </source>
</evidence>
<gene>
    <name evidence="1" type="ORF">M23134_01013</name>
</gene>
<organism evidence="1 2">
    <name type="scientific">Microscilla marina ATCC 23134</name>
    <dbReference type="NCBI Taxonomy" id="313606"/>
    <lineage>
        <taxon>Bacteria</taxon>
        <taxon>Pseudomonadati</taxon>
        <taxon>Bacteroidota</taxon>
        <taxon>Cytophagia</taxon>
        <taxon>Cytophagales</taxon>
        <taxon>Microscillaceae</taxon>
        <taxon>Microscilla</taxon>
    </lineage>
</organism>
<protein>
    <submittedName>
        <fullName evidence="1">Uncharacterized protein</fullName>
    </submittedName>
</protein>
<keyword evidence="2" id="KW-1185">Reference proteome</keyword>
<dbReference type="AlphaFoldDB" id="A1ZFB5"/>
<dbReference type="Proteomes" id="UP000004095">
    <property type="component" value="Unassembled WGS sequence"/>
</dbReference>
<name>A1ZFB5_MICM2</name>
<accession>A1ZFB5</accession>
<sequence>MLRLCSKQSFFFTKIKKSRCLYKTTAFAFLQKKMSTQVIPS</sequence>
<evidence type="ECO:0000313" key="1">
    <source>
        <dbReference type="EMBL" id="EAY30689.1"/>
    </source>
</evidence>
<proteinExistence type="predicted"/>
<reference evidence="1 2" key="1">
    <citation type="submission" date="2007-01" db="EMBL/GenBank/DDBJ databases">
        <authorList>
            <person name="Haygood M."/>
            <person name="Podell S."/>
            <person name="Anderson C."/>
            <person name="Hopkinson B."/>
            <person name="Roe K."/>
            <person name="Barbeau K."/>
            <person name="Gaasterland T."/>
            <person name="Ferriera S."/>
            <person name="Johnson J."/>
            <person name="Kravitz S."/>
            <person name="Beeson K."/>
            <person name="Sutton G."/>
            <person name="Rogers Y.-H."/>
            <person name="Friedman R."/>
            <person name="Frazier M."/>
            <person name="Venter J.C."/>
        </authorList>
    </citation>
    <scope>NUCLEOTIDE SEQUENCE [LARGE SCALE GENOMIC DNA]</scope>
    <source>
        <strain evidence="1 2">ATCC 23134</strain>
    </source>
</reference>
<dbReference type="EMBL" id="AAWS01000005">
    <property type="protein sequence ID" value="EAY30689.1"/>
    <property type="molecule type" value="Genomic_DNA"/>
</dbReference>
<comment type="caution">
    <text evidence="1">The sequence shown here is derived from an EMBL/GenBank/DDBJ whole genome shotgun (WGS) entry which is preliminary data.</text>
</comment>